<reference evidence="1" key="2">
    <citation type="journal article" date="2015" name="Fish Shellfish Immunol.">
        <title>Early steps in the European eel (Anguilla anguilla)-Vibrio vulnificus interaction in the gills: Role of the RtxA13 toxin.</title>
        <authorList>
            <person name="Callol A."/>
            <person name="Pajuelo D."/>
            <person name="Ebbesson L."/>
            <person name="Teles M."/>
            <person name="MacKenzie S."/>
            <person name="Amaro C."/>
        </authorList>
    </citation>
    <scope>NUCLEOTIDE SEQUENCE</scope>
</reference>
<dbReference type="EMBL" id="GBXM01103946">
    <property type="protein sequence ID" value="JAH04631.1"/>
    <property type="molecule type" value="Transcribed_RNA"/>
</dbReference>
<dbReference type="PROSITE" id="PS51257">
    <property type="entry name" value="PROKAR_LIPOPROTEIN"/>
    <property type="match status" value="1"/>
</dbReference>
<organism evidence="1">
    <name type="scientific">Anguilla anguilla</name>
    <name type="common">European freshwater eel</name>
    <name type="synonym">Muraena anguilla</name>
    <dbReference type="NCBI Taxonomy" id="7936"/>
    <lineage>
        <taxon>Eukaryota</taxon>
        <taxon>Metazoa</taxon>
        <taxon>Chordata</taxon>
        <taxon>Craniata</taxon>
        <taxon>Vertebrata</taxon>
        <taxon>Euteleostomi</taxon>
        <taxon>Actinopterygii</taxon>
        <taxon>Neopterygii</taxon>
        <taxon>Teleostei</taxon>
        <taxon>Anguilliformes</taxon>
        <taxon>Anguillidae</taxon>
        <taxon>Anguilla</taxon>
    </lineage>
</organism>
<reference evidence="1" key="1">
    <citation type="submission" date="2014-11" db="EMBL/GenBank/DDBJ databases">
        <authorList>
            <person name="Amaro Gonzalez C."/>
        </authorList>
    </citation>
    <scope>NUCLEOTIDE SEQUENCE</scope>
</reference>
<dbReference type="AlphaFoldDB" id="A0A0E9PJ36"/>
<name>A0A0E9PJ36_ANGAN</name>
<accession>A0A0E9PJ36</accession>
<sequence>MCSAKTNKNCVTVPIPLHVCMSGSCSK</sequence>
<proteinExistence type="predicted"/>
<protein>
    <submittedName>
        <fullName evidence="1">Uncharacterized protein</fullName>
    </submittedName>
</protein>
<evidence type="ECO:0000313" key="1">
    <source>
        <dbReference type="EMBL" id="JAH04631.1"/>
    </source>
</evidence>